<name>A0A1M5EN28_9BACT</name>
<evidence type="ECO:0000256" key="1">
    <source>
        <dbReference type="ARBA" id="ARBA00004651"/>
    </source>
</evidence>
<evidence type="ECO:0000256" key="4">
    <source>
        <dbReference type="ARBA" id="ARBA00022692"/>
    </source>
</evidence>
<reference evidence="8 9" key="1">
    <citation type="submission" date="2016-11" db="EMBL/GenBank/DDBJ databases">
        <authorList>
            <person name="Jaros S."/>
            <person name="Januszkiewicz K."/>
            <person name="Wedrychowicz H."/>
        </authorList>
    </citation>
    <scope>NUCLEOTIDE SEQUENCE [LARGE SCALE GENOMIC DNA]</scope>
    <source>
        <strain evidence="8 9">DSM 26910</strain>
    </source>
</reference>
<evidence type="ECO:0000256" key="7">
    <source>
        <dbReference type="SAM" id="Phobius"/>
    </source>
</evidence>
<protein>
    <recommendedName>
        <fullName evidence="10">Permease</fullName>
    </recommendedName>
</protein>
<feature type="transmembrane region" description="Helical" evidence="7">
    <location>
        <begin position="174"/>
        <end position="192"/>
    </location>
</feature>
<dbReference type="OrthoDB" id="9777774at2"/>
<accession>A0A1M5EN28</accession>
<evidence type="ECO:0000313" key="9">
    <source>
        <dbReference type="Proteomes" id="UP000184164"/>
    </source>
</evidence>
<keyword evidence="9" id="KW-1185">Reference proteome</keyword>
<feature type="transmembrane region" description="Helical" evidence="7">
    <location>
        <begin position="336"/>
        <end position="357"/>
    </location>
</feature>
<sequence length="361" mass="39491">MSLVKTPLLSASDVLKKNKRIRLIAAISLVLPALLLLYYFLVPIADFFIYELFGLTSGTHLAESLHFFIYDTLKILILLFLISSLMGVVNAYFPVERLRVYLATKKMYGLQYLFASFFGAVTPFCSCSSIPLFIGFVNGGIPLGVTFSFLITSPLVNEVAVAMFLGLFGVKATLIYAGSGILLGALGGFFLGKLKLDRYLSDWVKQIQTNSAQVSQQWEAEKTAFIDRLPGIISEGWNIVRKVLVYVLIGIAIGAAMHGFVPENFFTGYLSADKWYAVPLAVILAVPMYANAAGIVPVIQVFVAKGVPLGTAIAFMMAVVGLSLPEATLLKKVMTWKLIGIFFGTISVFIVLLGYLFNLIL</sequence>
<feature type="transmembrane region" description="Helical" evidence="7">
    <location>
        <begin position="243"/>
        <end position="261"/>
    </location>
</feature>
<evidence type="ECO:0000256" key="6">
    <source>
        <dbReference type="ARBA" id="ARBA00023136"/>
    </source>
</evidence>
<dbReference type="STRING" id="1484053.SAMN05444274_109103"/>
<evidence type="ECO:0000313" key="8">
    <source>
        <dbReference type="EMBL" id="SHF80639.1"/>
    </source>
</evidence>
<evidence type="ECO:0000256" key="5">
    <source>
        <dbReference type="ARBA" id="ARBA00022989"/>
    </source>
</evidence>
<dbReference type="PANTHER" id="PTHR42775:SF1">
    <property type="entry name" value="PERMEASE RV2963-RELATED"/>
    <property type="match status" value="1"/>
</dbReference>
<feature type="transmembrane region" description="Helical" evidence="7">
    <location>
        <begin position="113"/>
        <end position="137"/>
    </location>
</feature>
<feature type="transmembrane region" description="Helical" evidence="7">
    <location>
        <begin position="75"/>
        <end position="93"/>
    </location>
</feature>
<dbReference type="AlphaFoldDB" id="A0A1M5EN28"/>
<proteinExistence type="inferred from homology"/>
<dbReference type="Proteomes" id="UP000184164">
    <property type="component" value="Unassembled WGS sequence"/>
</dbReference>
<dbReference type="Pfam" id="PF03773">
    <property type="entry name" value="ArsP_1"/>
    <property type="match status" value="1"/>
</dbReference>
<dbReference type="InterPro" id="IPR053166">
    <property type="entry name" value="UPF0718_permease"/>
</dbReference>
<comment type="subcellular location">
    <subcellularLocation>
        <location evidence="1">Cell membrane</location>
        <topology evidence="1">Multi-pass membrane protein</topology>
    </subcellularLocation>
</comment>
<keyword evidence="5 7" id="KW-1133">Transmembrane helix</keyword>
<feature type="transmembrane region" description="Helical" evidence="7">
    <location>
        <begin position="21"/>
        <end position="41"/>
    </location>
</feature>
<dbReference type="InterPro" id="IPR005524">
    <property type="entry name" value="DUF318"/>
</dbReference>
<gene>
    <name evidence="8" type="ORF">SAMN05444274_109103</name>
</gene>
<keyword evidence="4 7" id="KW-0812">Transmembrane</keyword>
<evidence type="ECO:0000256" key="3">
    <source>
        <dbReference type="ARBA" id="ARBA00022475"/>
    </source>
</evidence>
<dbReference type="GO" id="GO:0005886">
    <property type="term" value="C:plasma membrane"/>
    <property type="evidence" value="ECO:0007669"/>
    <property type="project" value="UniProtKB-SubCell"/>
</dbReference>
<evidence type="ECO:0008006" key="10">
    <source>
        <dbReference type="Google" id="ProtNLM"/>
    </source>
</evidence>
<evidence type="ECO:0000256" key="2">
    <source>
        <dbReference type="ARBA" id="ARBA00006386"/>
    </source>
</evidence>
<dbReference type="EMBL" id="FQUM01000009">
    <property type="protein sequence ID" value="SHF80639.1"/>
    <property type="molecule type" value="Genomic_DNA"/>
</dbReference>
<feature type="transmembrane region" description="Helical" evidence="7">
    <location>
        <begin position="276"/>
        <end position="299"/>
    </location>
</feature>
<keyword evidence="6 7" id="KW-0472">Membrane</keyword>
<organism evidence="8 9">
    <name type="scientific">Mariniphaga anaerophila</name>
    <dbReference type="NCBI Taxonomy" id="1484053"/>
    <lineage>
        <taxon>Bacteria</taxon>
        <taxon>Pseudomonadati</taxon>
        <taxon>Bacteroidota</taxon>
        <taxon>Bacteroidia</taxon>
        <taxon>Marinilabiliales</taxon>
        <taxon>Prolixibacteraceae</taxon>
        <taxon>Mariniphaga</taxon>
    </lineage>
</organism>
<dbReference type="RefSeq" id="WP_083570826.1">
    <property type="nucleotide sequence ID" value="NZ_FQUM01000009.1"/>
</dbReference>
<keyword evidence="3" id="KW-1003">Cell membrane</keyword>
<comment type="similarity">
    <text evidence="2">Belongs to the UPF0718 family.</text>
</comment>
<dbReference type="PANTHER" id="PTHR42775">
    <property type="entry name" value="PERMEASE RV2963-RELATED"/>
    <property type="match status" value="1"/>
</dbReference>
<feature type="transmembrane region" description="Helical" evidence="7">
    <location>
        <begin position="306"/>
        <end position="324"/>
    </location>
</feature>